<comment type="caution">
    <text evidence="1">The sequence shown here is derived from an EMBL/GenBank/DDBJ whole genome shotgun (WGS) entry which is preliminary data.</text>
</comment>
<evidence type="ECO:0000313" key="1">
    <source>
        <dbReference type="EMBL" id="TDE26473.1"/>
    </source>
</evidence>
<dbReference type="RefSeq" id="WP_132640763.1">
    <property type="nucleotide sequence ID" value="NZ_SMLD01000236.1"/>
</dbReference>
<dbReference type="AlphaFoldDB" id="A0A4R5E6Q0"/>
<protein>
    <submittedName>
        <fullName evidence="1">Uncharacterized protein</fullName>
    </submittedName>
</protein>
<dbReference type="Proteomes" id="UP000295136">
    <property type="component" value="Unassembled WGS sequence"/>
</dbReference>
<dbReference type="EMBL" id="SMLD01000236">
    <property type="protein sequence ID" value="TDE26473.1"/>
    <property type="molecule type" value="Genomic_DNA"/>
</dbReference>
<name>A0A4R5E6Q0_9ACTN</name>
<reference evidence="1 2" key="1">
    <citation type="submission" date="2019-03" db="EMBL/GenBank/DDBJ databases">
        <title>Draft genome sequences of novel Actinobacteria.</title>
        <authorList>
            <person name="Sahin N."/>
            <person name="Ay H."/>
            <person name="Saygin H."/>
        </authorList>
    </citation>
    <scope>NUCLEOTIDE SEQUENCE [LARGE SCALE GENOMIC DNA]</scope>
    <source>
        <strain evidence="1 2">6K102</strain>
    </source>
</reference>
<proteinExistence type="predicted"/>
<sequence>MSATTTLGDFFDRELIKENFGASRSFLDLEEELKDTREADELRAKVSDDSKPFGYAFELDGTIDVDMITQFHSMEDEITGHNYDPEAQVWSSSHDSTQIRSALTFCFRGTCGYFWGFDNNVDDGWQ</sequence>
<accession>A0A4R5E6Q0</accession>
<evidence type="ECO:0000313" key="2">
    <source>
        <dbReference type="Proteomes" id="UP000295136"/>
    </source>
</evidence>
<gene>
    <name evidence="1" type="ORF">E1295_44280</name>
</gene>
<keyword evidence="2" id="KW-1185">Reference proteome</keyword>
<organism evidence="1 2">
    <name type="scientific">Nonomuraea mesophila</name>
    <dbReference type="NCBI Taxonomy" id="2530382"/>
    <lineage>
        <taxon>Bacteria</taxon>
        <taxon>Bacillati</taxon>
        <taxon>Actinomycetota</taxon>
        <taxon>Actinomycetes</taxon>
        <taxon>Streptosporangiales</taxon>
        <taxon>Streptosporangiaceae</taxon>
        <taxon>Nonomuraea</taxon>
    </lineage>
</organism>